<reference evidence="2" key="1">
    <citation type="submission" date="2020-02" db="EMBL/GenBank/DDBJ databases">
        <authorList>
            <person name="Meier V. D."/>
        </authorList>
    </citation>
    <scope>NUCLEOTIDE SEQUENCE</scope>
    <source>
        <strain evidence="2">AVDCRST_MAG01</strain>
    </source>
</reference>
<name>A0A6J4PRU2_9ACTN</name>
<evidence type="ECO:0000256" key="1">
    <source>
        <dbReference type="SAM" id="MobiDB-lite"/>
    </source>
</evidence>
<gene>
    <name evidence="2" type="ORF">AVDCRST_MAG01-01-2065</name>
</gene>
<evidence type="ECO:0000313" key="2">
    <source>
        <dbReference type="EMBL" id="CAA9418166.1"/>
    </source>
</evidence>
<dbReference type="AlphaFoldDB" id="A0A6J4PRU2"/>
<protein>
    <submittedName>
        <fullName evidence="2">Uncharacterized protein</fullName>
    </submittedName>
</protein>
<proteinExistence type="predicted"/>
<dbReference type="EMBL" id="CADCUW010000294">
    <property type="protein sequence ID" value="CAA9418166.1"/>
    <property type="molecule type" value="Genomic_DNA"/>
</dbReference>
<accession>A0A6J4PRU2</accession>
<feature type="region of interest" description="Disordered" evidence="1">
    <location>
        <begin position="66"/>
        <end position="85"/>
    </location>
</feature>
<sequence length="85" mass="8967">MPLSPRSGAKRTMTPFAPAFSGHFASQKIAILADLGRSITDELTRSLAQGPDVPRRGRMMAHLTFRGATTPGGPIRHDASAPANA</sequence>
<organism evidence="2">
    <name type="scientific">uncultured Rubrobacteraceae bacterium</name>
    <dbReference type="NCBI Taxonomy" id="349277"/>
    <lineage>
        <taxon>Bacteria</taxon>
        <taxon>Bacillati</taxon>
        <taxon>Actinomycetota</taxon>
        <taxon>Rubrobacteria</taxon>
        <taxon>Rubrobacterales</taxon>
        <taxon>Rubrobacteraceae</taxon>
        <taxon>environmental samples</taxon>
    </lineage>
</organism>